<feature type="domain" description="Carbohydrate kinase PfkB" evidence="3">
    <location>
        <begin position="28"/>
        <end position="291"/>
    </location>
</feature>
<dbReference type="InterPro" id="IPR011611">
    <property type="entry name" value="PfkB_dom"/>
</dbReference>
<keyword evidence="2 4" id="KW-0418">Kinase</keyword>
<dbReference type="PANTHER" id="PTHR10584:SF166">
    <property type="entry name" value="RIBOKINASE"/>
    <property type="match status" value="1"/>
</dbReference>
<dbReference type="PANTHER" id="PTHR10584">
    <property type="entry name" value="SUGAR KINASE"/>
    <property type="match status" value="1"/>
</dbReference>
<proteinExistence type="predicted"/>
<evidence type="ECO:0000313" key="4">
    <source>
        <dbReference type="EMBL" id="AZZ40424.1"/>
    </source>
</evidence>
<dbReference type="EMBL" id="CP025570">
    <property type="protein sequence ID" value="AZZ40424.1"/>
    <property type="molecule type" value="Genomic_DNA"/>
</dbReference>
<sequence length="349" mass="36224">MKDAAAQPVDVVLTGTVFWDLVMTGLPRIPANGEEIRADRMATAPGGVANLAVAASRLGLSTSLATTFGADMAGRFCSSMLAAEGIDLGSSRVCEGWTTPVTVSVTHAGDRRMFTHQTPAPVPTDDLLAGVHAPRAALVDLDQLYSGQGASWTRAAADAGTAVIADIGFDETGRWDRGVLDELAWCRAFLPNAVEAMGLTRRDSPREAARDLADTVPVVVVTDGLAGAWAVDAGIGEECHVGAIPVPADQVIDATGAGDVFDAAFTWATLAGWPLGQRLDLASLASSLAVRGLTGSMAAPGWAEIGAWWQGLGDSSDDQAMRRRFGFLADCALDAPVVTPAPLTIGWDL</sequence>
<gene>
    <name evidence="4" type="ORF">C0Z10_12495</name>
</gene>
<dbReference type="SUPFAM" id="SSF53613">
    <property type="entry name" value="Ribokinase-like"/>
    <property type="match status" value="1"/>
</dbReference>
<keyword evidence="1" id="KW-0808">Transferase</keyword>
<evidence type="ECO:0000313" key="5">
    <source>
        <dbReference type="Proteomes" id="UP000285875"/>
    </source>
</evidence>
<evidence type="ECO:0000256" key="1">
    <source>
        <dbReference type="ARBA" id="ARBA00022679"/>
    </source>
</evidence>
<dbReference type="AlphaFoldDB" id="A0A3T0S215"/>
<dbReference type="InterPro" id="IPR029056">
    <property type="entry name" value="Ribokinase-like"/>
</dbReference>
<dbReference type="GO" id="GO:0016301">
    <property type="term" value="F:kinase activity"/>
    <property type="evidence" value="ECO:0007669"/>
    <property type="project" value="UniProtKB-KW"/>
</dbReference>
<dbReference type="Proteomes" id="UP000285875">
    <property type="component" value="Chromosome"/>
</dbReference>
<evidence type="ECO:0000259" key="3">
    <source>
        <dbReference type="Pfam" id="PF00294"/>
    </source>
</evidence>
<protein>
    <submittedName>
        <fullName evidence="4">Carbohydrate kinase family protein</fullName>
    </submittedName>
</protein>
<dbReference type="Pfam" id="PF00294">
    <property type="entry name" value="PfkB"/>
    <property type="match status" value="1"/>
</dbReference>
<organism evidence="4 5">
    <name type="scientific">Acidipropionibacterium jensenii</name>
    <dbReference type="NCBI Taxonomy" id="1749"/>
    <lineage>
        <taxon>Bacteria</taxon>
        <taxon>Bacillati</taxon>
        <taxon>Actinomycetota</taxon>
        <taxon>Actinomycetes</taxon>
        <taxon>Propionibacteriales</taxon>
        <taxon>Propionibacteriaceae</taxon>
        <taxon>Acidipropionibacterium</taxon>
    </lineage>
</organism>
<accession>A0A3T0S215</accession>
<reference evidence="5" key="1">
    <citation type="submission" date="2017-12" db="EMBL/GenBank/DDBJ databases">
        <title>Whole genome sequencing of Acidipropionibacterium jensenii strains JS279 and JS280.</title>
        <authorList>
            <person name="Deptula P."/>
            <person name="Laine P."/>
            <person name="Smolander O.-P."/>
            <person name="Paulin L."/>
            <person name="Auvinen P."/>
            <person name="Varmanen P."/>
        </authorList>
    </citation>
    <scope>NUCLEOTIDE SEQUENCE [LARGE SCALE GENOMIC DNA]</scope>
    <source>
        <strain evidence="5">JS280</strain>
    </source>
</reference>
<dbReference type="KEGG" id="aji:C0Z10_12495"/>
<dbReference type="Gene3D" id="3.40.1190.20">
    <property type="match status" value="1"/>
</dbReference>
<evidence type="ECO:0000256" key="2">
    <source>
        <dbReference type="ARBA" id="ARBA00022777"/>
    </source>
</evidence>
<name>A0A3T0S215_9ACTN</name>